<reference evidence="3 4" key="3">
    <citation type="journal article" date="2016" name="Stand. Genomic Sci.">
        <title>Complete genome sequence of 'Halanaeroarchaeum sulfurireducens' M27-SA2, a sulfur-reducing and acetate-oxidizing haloarchaeon from the deep-sea hypersaline anoxic lake Medee.</title>
        <authorList>
            <person name="Messina E."/>
            <person name="Sorokin D.Y."/>
            <person name="Kublanov I.V."/>
            <person name="Toshchakov S."/>
            <person name="Lopatina A."/>
            <person name="Arcadi E."/>
            <person name="Smedile F."/>
            <person name="La Spada G."/>
            <person name="La Cono V."/>
            <person name="Yakimov M.M."/>
        </authorList>
    </citation>
    <scope>NUCLEOTIDE SEQUENCE [LARGE SCALE GENOMIC DNA]</scope>
    <source>
        <strain evidence="3 4">M27-SA2</strain>
        <plasmid evidence="4">Plasmid pM27-SA2-01</plasmid>
        <plasmid evidence="3">pM27-SA2-01</plasmid>
    </source>
</reference>
<keyword evidence="1" id="KW-1277">Toxin-antitoxin system</keyword>
<evidence type="ECO:0000256" key="1">
    <source>
        <dbReference type="ARBA" id="ARBA00022649"/>
    </source>
</evidence>
<dbReference type="InterPro" id="IPR007712">
    <property type="entry name" value="RelE/ParE_toxin"/>
</dbReference>
<dbReference type="PANTHER" id="PTHR35601">
    <property type="entry name" value="TOXIN RELE"/>
    <property type="match status" value="1"/>
</dbReference>
<dbReference type="AlphaFoldDB" id="A0A0F7PD85"/>
<evidence type="ECO:0000313" key="3">
    <source>
        <dbReference type="EMBL" id="ALG83084.1"/>
    </source>
</evidence>
<dbReference type="HOGENOM" id="CLU_155761_3_2_2"/>
<gene>
    <name evidence="3" type="ORF">HLASA_3016</name>
    <name evidence="2" type="ORF">HLASF_3016</name>
</gene>
<dbReference type="PANTHER" id="PTHR35601:SF1">
    <property type="entry name" value="TOXIN RELE"/>
    <property type="match status" value="1"/>
</dbReference>
<accession>A0A0F7PD85</accession>
<dbReference type="Proteomes" id="UP000060390">
    <property type="component" value="Plasmid pM27-SA2-01"/>
</dbReference>
<geneLocation type="plasmid" evidence="3 4">
    <name>pM27-SA2-01</name>
</geneLocation>
<protein>
    <recommendedName>
        <fullName evidence="6">Cytotoxic translational repressor of toxin-antitoxin stability system</fullName>
    </recommendedName>
</protein>
<dbReference type="Proteomes" id="UP000069906">
    <property type="component" value="Plasmid pHSR2-01"/>
</dbReference>
<dbReference type="SUPFAM" id="SSF143011">
    <property type="entry name" value="RelE-like"/>
    <property type="match status" value="1"/>
</dbReference>
<dbReference type="EMBL" id="CP011565">
    <property type="protein sequence ID" value="ALG83084.1"/>
    <property type="molecule type" value="Genomic_DNA"/>
</dbReference>
<evidence type="ECO:0008006" key="6">
    <source>
        <dbReference type="Google" id="ProtNLM"/>
    </source>
</evidence>
<dbReference type="Pfam" id="PF05016">
    <property type="entry name" value="ParE_toxin"/>
    <property type="match status" value="1"/>
</dbReference>
<dbReference type="EMBL" id="CP008875">
    <property type="protein sequence ID" value="AKH98642.1"/>
    <property type="molecule type" value="Genomic_DNA"/>
</dbReference>
<geneLocation type="plasmid" evidence="2 5">
    <name>pHSR2-01</name>
</geneLocation>
<dbReference type="KEGG" id="hsu:HLASF_3016"/>
<name>A0A0F7PD85_9EURY</name>
<sequence>MNFEKHIYHQLYLLVIDGTQSMADIEFTDKARAQLNELEDETSERILNKLKEVQDWPGHYLERLQGYPFYKIRVGDYRVIVDWEKEEKAIYVHNVGHRRNVYK</sequence>
<proteinExistence type="predicted"/>
<dbReference type="Gene3D" id="3.30.2310.20">
    <property type="entry name" value="RelE-like"/>
    <property type="match status" value="1"/>
</dbReference>
<evidence type="ECO:0000313" key="4">
    <source>
        <dbReference type="Proteomes" id="UP000060390"/>
    </source>
</evidence>
<organism evidence="2 5">
    <name type="scientific">Halanaeroarchaeum sulfurireducens</name>
    <dbReference type="NCBI Taxonomy" id="1604004"/>
    <lineage>
        <taxon>Archaea</taxon>
        <taxon>Methanobacteriati</taxon>
        <taxon>Methanobacteriota</taxon>
        <taxon>Stenosarchaea group</taxon>
        <taxon>Halobacteria</taxon>
        <taxon>Halobacteriales</taxon>
        <taxon>Halobacteriaceae</taxon>
        <taxon>Halanaeroarchaeum</taxon>
    </lineage>
</organism>
<evidence type="ECO:0000313" key="5">
    <source>
        <dbReference type="Proteomes" id="UP000069906"/>
    </source>
</evidence>
<keyword evidence="5" id="KW-1185">Reference proteome</keyword>
<evidence type="ECO:0000313" key="2">
    <source>
        <dbReference type="EMBL" id="AKH98642.1"/>
    </source>
</evidence>
<reference evidence="4" key="2">
    <citation type="submission" date="2015-05" db="EMBL/GenBank/DDBJ databases">
        <title>Complete genome sequence of Halanaeroarchaeum sulfurireducens type strain M27-SA2, a sulfate-reducer haloarchaeon from marine anoxic lake Medee.</title>
        <authorList>
            <person name="Messina E."/>
            <person name="Kublanov I.V."/>
            <person name="Toshchakov S."/>
            <person name="Arcadi E."/>
            <person name="La Spada G."/>
            <person name="La Cono V."/>
            <person name="Yakimov M.M."/>
        </authorList>
    </citation>
    <scope>NUCLEOTIDE SEQUENCE [LARGE SCALE GENOMIC DNA]</scope>
    <source>
        <strain evidence="4">M27-SA2</strain>
        <plasmid evidence="4">Plasmid pM27-SA2-01</plasmid>
    </source>
</reference>
<reference evidence="2 5" key="1">
    <citation type="submission" date="2014-06" db="EMBL/GenBank/DDBJ databases">
        <title>Secret life of haloarchaea: discovery of obligatory anaerobic haloarchaea growing by dissimilatory sulfur reduction.</title>
        <authorList>
            <person name="Sorokin D.Y."/>
            <person name="Kublanov I.V."/>
            <person name="Gavrilov S.N."/>
            <person name="Ferrer M."/>
            <person name="Golyshin P.N."/>
            <person name="Messina E."/>
            <person name="La Cono V."/>
            <person name="Yakimov M.M."/>
        </authorList>
    </citation>
    <scope>NUCLEOTIDE SEQUENCE [LARGE SCALE GENOMIC DNA]</scope>
    <source>
        <strain evidence="2 5">HSR2</strain>
        <plasmid evidence="2 5">pHSR2-01</plasmid>
    </source>
</reference>
<dbReference type="KEGG" id="hsf:HLASA_3016"/>
<keyword evidence="2" id="KW-0614">Plasmid</keyword>
<dbReference type="InterPro" id="IPR035093">
    <property type="entry name" value="RelE/ParE_toxin_dom_sf"/>
</dbReference>